<name>A0ABM5U315_CORUL</name>
<keyword evidence="1" id="KW-1133">Transmembrane helix</keyword>
<reference evidence="2 3" key="1">
    <citation type="journal article" date="2014" name="Int. J. Syst. Evol. Microbiol.">
        <title>Draft Genome Sequence of Corynebacterium ulcerans FRC58, Isolated from the Bronchitic Aspiration of a Patient in France.</title>
        <authorList>
            <person name="Silva Ado S."/>
            <person name="Barauna R.A."/>
            <person name="de Sa P.C."/>
            <person name="das Gracas D.A."/>
            <person name="Carneiro A.R."/>
            <person name="Thouvenin M."/>
            <person name="Azevedo V."/>
            <person name="Badell E."/>
            <person name="Guiso N."/>
            <person name="da Silva A.L."/>
            <person name="Ramos R.T."/>
        </authorList>
    </citation>
    <scope>NUCLEOTIDE SEQUENCE [LARGE SCALE GENOMIC DNA]</scope>
    <source>
        <strain evidence="2 3">FRC58</strain>
    </source>
</reference>
<organism evidence="2 3">
    <name type="scientific">Corynebacterium ulcerans FRC58</name>
    <dbReference type="NCBI Taxonomy" id="1408268"/>
    <lineage>
        <taxon>Bacteria</taxon>
        <taxon>Bacillati</taxon>
        <taxon>Actinomycetota</taxon>
        <taxon>Actinomycetes</taxon>
        <taxon>Mycobacteriales</taxon>
        <taxon>Corynebacteriaceae</taxon>
        <taxon>Corynebacterium</taxon>
    </lineage>
</organism>
<protein>
    <recommendedName>
        <fullName evidence="4">YcxB-like protein domain-containing protein</fullName>
    </recommendedName>
</protein>
<sequence length="205" mass="23024">MLLAGFILYRDRIISCTPAFQIRMIAASVFTYKKKDFNLVMDKKIKNKMKDRGVASVGGYTSVAIVVFSTISLSATLWALFGTSRNYASPIIVAFIFGVLGLAFALLGVRWHVYDGYLKVTQWGITRKIHIADISSFSSESEMKWKQGVGIRWVGPGEWAMVCGAHEVVTISYCEKKFFFSADNALEIEQAIYRETLGSEHDQFC</sequence>
<dbReference type="EMBL" id="CP011913">
    <property type="protein sequence ID" value="AKN77821.1"/>
    <property type="molecule type" value="Genomic_DNA"/>
</dbReference>
<feature type="transmembrane region" description="Helical" evidence="1">
    <location>
        <begin position="87"/>
        <end position="109"/>
    </location>
</feature>
<keyword evidence="1" id="KW-0812">Transmembrane</keyword>
<keyword evidence="3" id="KW-1185">Reference proteome</keyword>
<keyword evidence="1" id="KW-0472">Membrane</keyword>
<gene>
    <name evidence="2" type="ORF">CulFRC58_1967</name>
</gene>
<evidence type="ECO:0000313" key="3">
    <source>
        <dbReference type="Proteomes" id="UP000036185"/>
    </source>
</evidence>
<proteinExistence type="predicted"/>
<feature type="transmembrane region" description="Helical" evidence="1">
    <location>
        <begin position="53"/>
        <end position="81"/>
    </location>
</feature>
<evidence type="ECO:0000256" key="1">
    <source>
        <dbReference type="SAM" id="Phobius"/>
    </source>
</evidence>
<evidence type="ECO:0008006" key="4">
    <source>
        <dbReference type="Google" id="ProtNLM"/>
    </source>
</evidence>
<evidence type="ECO:0000313" key="2">
    <source>
        <dbReference type="EMBL" id="AKN77821.1"/>
    </source>
</evidence>
<dbReference type="Proteomes" id="UP000036185">
    <property type="component" value="Chromosome"/>
</dbReference>
<accession>A0ABM5U315</accession>